<reference evidence="1" key="1">
    <citation type="submission" date="2020-03" db="EMBL/GenBank/DDBJ databases">
        <authorList>
            <person name="Weist P."/>
        </authorList>
    </citation>
    <scope>NUCLEOTIDE SEQUENCE</scope>
</reference>
<dbReference type="AlphaFoldDB" id="A0A9N7UQT0"/>
<sequence>VKTFMTVTSAVSSQRGLDMRAGRFFPGVILRCHACVPFIEMDKAFGNSPVIRKKPLRRRSLCHEHDDDSSKPFDVAPHCLAEPQEIERKDRGSVREVCVGGECDASETHIRVFWDTVHGNELASHDLQELALGVRGGCAEQRAGISCFRKHEIK</sequence>
<proteinExistence type="predicted"/>
<evidence type="ECO:0000313" key="1">
    <source>
        <dbReference type="EMBL" id="CAB1434805.1"/>
    </source>
</evidence>
<feature type="non-terminal residue" evidence="1">
    <location>
        <position position="154"/>
    </location>
</feature>
<organism evidence="1 2">
    <name type="scientific">Pleuronectes platessa</name>
    <name type="common">European plaice</name>
    <dbReference type="NCBI Taxonomy" id="8262"/>
    <lineage>
        <taxon>Eukaryota</taxon>
        <taxon>Metazoa</taxon>
        <taxon>Chordata</taxon>
        <taxon>Craniata</taxon>
        <taxon>Vertebrata</taxon>
        <taxon>Euteleostomi</taxon>
        <taxon>Actinopterygii</taxon>
        <taxon>Neopterygii</taxon>
        <taxon>Teleostei</taxon>
        <taxon>Neoteleostei</taxon>
        <taxon>Acanthomorphata</taxon>
        <taxon>Carangaria</taxon>
        <taxon>Pleuronectiformes</taxon>
        <taxon>Pleuronectoidei</taxon>
        <taxon>Pleuronectidae</taxon>
        <taxon>Pleuronectes</taxon>
    </lineage>
</organism>
<gene>
    <name evidence="1" type="ORF">PLEPLA_LOCUS22914</name>
</gene>
<keyword evidence="2" id="KW-1185">Reference proteome</keyword>
<name>A0A9N7UQT0_PLEPL</name>
<accession>A0A9N7UQT0</accession>
<evidence type="ECO:0000313" key="2">
    <source>
        <dbReference type="Proteomes" id="UP001153269"/>
    </source>
</evidence>
<protein>
    <submittedName>
        <fullName evidence="1">Uncharacterized protein</fullName>
    </submittedName>
</protein>
<comment type="caution">
    <text evidence="1">The sequence shown here is derived from an EMBL/GenBank/DDBJ whole genome shotgun (WGS) entry which is preliminary data.</text>
</comment>
<dbReference type="Proteomes" id="UP001153269">
    <property type="component" value="Unassembled WGS sequence"/>
</dbReference>
<dbReference type="EMBL" id="CADEAL010001698">
    <property type="protein sequence ID" value="CAB1434805.1"/>
    <property type="molecule type" value="Genomic_DNA"/>
</dbReference>